<dbReference type="Proteomes" id="UP000306236">
    <property type="component" value="Unassembled WGS sequence"/>
</dbReference>
<dbReference type="Pfam" id="PF03547">
    <property type="entry name" value="Mem_trans"/>
    <property type="match status" value="1"/>
</dbReference>
<dbReference type="PANTHER" id="PTHR36838">
    <property type="entry name" value="AUXIN EFFLUX CARRIER FAMILY PROTEIN"/>
    <property type="match status" value="1"/>
</dbReference>
<keyword evidence="10" id="KW-1185">Reference proteome</keyword>
<evidence type="ECO:0000256" key="5">
    <source>
        <dbReference type="ARBA" id="ARBA00022692"/>
    </source>
</evidence>
<keyword evidence="5 8" id="KW-0812">Transmembrane</keyword>
<evidence type="ECO:0000256" key="3">
    <source>
        <dbReference type="ARBA" id="ARBA00022448"/>
    </source>
</evidence>
<keyword evidence="6 8" id="KW-1133">Transmembrane helix</keyword>
<keyword evidence="7 8" id="KW-0472">Membrane</keyword>
<accession>A0A4S5BMF7</accession>
<evidence type="ECO:0000256" key="6">
    <source>
        <dbReference type="ARBA" id="ARBA00022989"/>
    </source>
</evidence>
<evidence type="ECO:0000256" key="4">
    <source>
        <dbReference type="ARBA" id="ARBA00022475"/>
    </source>
</evidence>
<gene>
    <name evidence="9" type="ORF">E8K88_13350</name>
</gene>
<feature type="transmembrane region" description="Helical" evidence="8">
    <location>
        <begin position="62"/>
        <end position="84"/>
    </location>
</feature>
<dbReference type="InterPro" id="IPR004776">
    <property type="entry name" value="Mem_transp_PIN-like"/>
</dbReference>
<protein>
    <submittedName>
        <fullName evidence="9">AEC family transporter</fullName>
    </submittedName>
</protein>
<feature type="transmembrane region" description="Helical" evidence="8">
    <location>
        <begin position="188"/>
        <end position="210"/>
    </location>
</feature>
<name>A0A4S5BMF7_9BURK</name>
<sequence length="306" mass="32771">MLASTIPIFLIIALGVWIKRSPHPPEGLFPALEWFSFYVAFPALLFLNTAQLTIDASALESLTLLVTLPMAAVLLLCLLGLRIARQFPDPARSSVIQGATRPSTYFGLAVAGLVFTDHIAGLIMLTLAIALPLVNVVAVVALSWWSGKKVTARSVLRNLVRNPIIVATVAGALYNATDLPIWTPLATALGILGNVALGLGLLCVGGGLVFRLEGARPVAILVTNTMKLMVLPALTWLLCQLLNVEPSTTIAACFYASLPTAPNAYIMARQMGGDARLMATLITTQTLLTIISLPLWMMWLGVDFTR</sequence>
<keyword evidence="4" id="KW-1003">Cell membrane</keyword>
<comment type="caution">
    <text evidence="9">The sequence shown here is derived from an EMBL/GenBank/DDBJ whole genome shotgun (WGS) entry which is preliminary data.</text>
</comment>
<evidence type="ECO:0000256" key="8">
    <source>
        <dbReference type="SAM" id="Phobius"/>
    </source>
</evidence>
<organism evidence="9 10">
    <name type="scientific">Lampropedia aestuarii</name>
    <dbReference type="NCBI Taxonomy" id="2562762"/>
    <lineage>
        <taxon>Bacteria</taxon>
        <taxon>Pseudomonadati</taxon>
        <taxon>Pseudomonadota</taxon>
        <taxon>Betaproteobacteria</taxon>
        <taxon>Burkholderiales</taxon>
        <taxon>Comamonadaceae</taxon>
        <taxon>Lampropedia</taxon>
    </lineage>
</organism>
<feature type="transmembrane region" description="Helical" evidence="8">
    <location>
        <begin position="278"/>
        <end position="299"/>
    </location>
</feature>
<feature type="transmembrane region" description="Helical" evidence="8">
    <location>
        <begin position="31"/>
        <end position="50"/>
    </location>
</feature>
<reference evidence="9 10" key="1">
    <citation type="submission" date="2019-04" db="EMBL/GenBank/DDBJ databases">
        <title>Lampropedia sp YIM MLB12 draf genome.</title>
        <authorList>
            <person name="Wang Y.-X."/>
        </authorList>
    </citation>
    <scope>NUCLEOTIDE SEQUENCE [LARGE SCALE GENOMIC DNA]</scope>
    <source>
        <strain evidence="9 10">YIM MLB12</strain>
    </source>
</reference>
<dbReference type="GO" id="GO:0005886">
    <property type="term" value="C:plasma membrane"/>
    <property type="evidence" value="ECO:0007669"/>
    <property type="project" value="UniProtKB-SubCell"/>
</dbReference>
<evidence type="ECO:0000256" key="7">
    <source>
        <dbReference type="ARBA" id="ARBA00023136"/>
    </source>
</evidence>
<dbReference type="Gene3D" id="1.20.1530.20">
    <property type="match status" value="1"/>
</dbReference>
<comment type="subcellular location">
    <subcellularLocation>
        <location evidence="1">Cell membrane</location>
        <topology evidence="1">Multi-pass membrane protein</topology>
    </subcellularLocation>
</comment>
<evidence type="ECO:0000256" key="2">
    <source>
        <dbReference type="ARBA" id="ARBA00010145"/>
    </source>
</evidence>
<dbReference type="OrthoDB" id="9805563at2"/>
<dbReference type="RefSeq" id="WP_136407176.1">
    <property type="nucleotide sequence ID" value="NZ_JARXRQ010000013.1"/>
</dbReference>
<dbReference type="GO" id="GO:0055085">
    <property type="term" value="P:transmembrane transport"/>
    <property type="evidence" value="ECO:0007669"/>
    <property type="project" value="InterPro"/>
</dbReference>
<dbReference type="EMBL" id="SSWX01000018">
    <property type="protein sequence ID" value="THJ32011.1"/>
    <property type="molecule type" value="Genomic_DNA"/>
</dbReference>
<dbReference type="PANTHER" id="PTHR36838:SF4">
    <property type="entry name" value="AUXIN EFFLUX CARRIER FAMILY PROTEIN"/>
    <property type="match status" value="1"/>
</dbReference>
<evidence type="ECO:0000313" key="9">
    <source>
        <dbReference type="EMBL" id="THJ32011.1"/>
    </source>
</evidence>
<dbReference type="InterPro" id="IPR038770">
    <property type="entry name" value="Na+/solute_symporter_sf"/>
</dbReference>
<evidence type="ECO:0000256" key="1">
    <source>
        <dbReference type="ARBA" id="ARBA00004651"/>
    </source>
</evidence>
<keyword evidence="3" id="KW-0813">Transport</keyword>
<feature type="transmembrane region" description="Helical" evidence="8">
    <location>
        <begin position="119"/>
        <end position="147"/>
    </location>
</feature>
<evidence type="ECO:0000313" key="10">
    <source>
        <dbReference type="Proteomes" id="UP000306236"/>
    </source>
</evidence>
<proteinExistence type="inferred from homology"/>
<feature type="transmembrane region" description="Helical" evidence="8">
    <location>
        <begin position="159"/>
        <end position="176"/>
    </location>
</feature>
<dbReference type="AlphaFoldDB" id="A0A4S5BMF7"/>
<comment type="similarity">
    <text evidence="2">Belongs to the auxin efflux carrier (TC 2.A.69) family.</text>
</comment>